<gene>
    <name evidence="7" type="ordered locus">Mpal_1712</name>
</gene>
<dbReference type="STRING" id="521011.Mpal_1712"/>
<dbReference type="HOGENOM" id="CLU_039146_1_0_2"/>
<evidence type="ECO:0000313" key="7">
    <source>
        <dbReference type="EMBL" id="ACL17019.1"/>
    </source>
</evidence>
<dbReference type="PANTHER" id="PTHR37693">
    <property type="entry name" value="PHOSPHATIDYLGLYCEROL LYSYLTRANSFERASE"/>
    <property type="match status" value="1"/>
</dbReference>
<feature type="transmembrane region" description="Helical" evidence="6">
    <location>
        <begin position="286"/>
        <end position="308"/>
    </location>
</feature>
<evidence type="ECO:0000256" key="1">
    <source>
        <dbReference type="ARBA" id="ARBA00004651"/>
    </source>
</evidence>
<proteinExistence type="predicted"/>
<organism evidence="7 8">
    <name type="scientific">Methanosphaerula palustris (strain ATCC BAA-1556 / DSM 19958 / E1-9c)</name>
    <dbReference type="NCBI Taxonomy" id="521011"/>
    <lineage>
        <taxon>Archaea</taxon>
        <taxon>Methanobacteriati</taxon>
        <taxon>Methanobacteriota</taxon>
        <taxon>Stenosarchaea group</taxon>
        <taxon>Methanomicrobia</taxon>
        <taxon>Methanomicrobiales</taxon>
        <taxon>Methanoregulaceae</taxon>
        <taxon>Methanosphaerula</taxon>
    </lineage>
</organism>
<feature type="transmembrane region" description="Helical" evidence="6">
    <location>
        <begin position="153"/>
        <end position="175"/>
    </location>
</feature>
<feature type="transmembrane region" description="Helical" evidence="6">
    <location>
        <begin position="314"/>
        <end position="331"/>
    </location>
</feature>
<feature type="transmembrane region" description="Helical" evidence="6">
    <location>
        <begin position="129"/>
        <end position="147"/>
    </location>
</feature>
<keyword evidence="2" id="KW-1003">Cell membrane</keyword>
<dbReference type="eggNOG" id="arCOG00899">
    <property type="taxonomic scope" value="Archaea"/>
</dbReference>
<evidence type="ECO:0000313" key="8">
    <source>
        <dbReference type="Proteomes" id="UP000002457"/>
    </source>
</evidence>
<name>B8GJH8_METPE</name>
<feature type="transmembrane region" description="Helical" evidence="6">
    <location>
        <begin position="230"/>
        <end position="254"/>
    </location>
</feature>
<dbReference type="PANTHER" id="PTHR37693:SF1">
    <property type="entry name" value="INTEGRAL MEMBRANE PROTEIN"/>
    <property type="match status" value="1"/>
</dbReference>
<comment type="subcellular location">
    <subcellularLocation>
        <location evidence="1">Cell membrane</location>
        <topology evidence="1">Multi-pass membrane protein</topology>
    </subcellularLocation>
</comment>
<dbReference type="InterPro" id="IPR022791">
    <property type="entry name" value="L-PG_synthase/AglD"/>
</dbReference>
<dbReference type="Pfam" id="PF03706">
    <property type="entry name" value="LPG_synthase_TM"/>
    <property type="match status" value="1"/>
</dbReference>
<reference evidence="7 8" key="1">
    <citation type="journal article" date="2015" name="Genome Announc.">
        <title>Complete Genome Sequence of Methanosphaerula palustris E1-9CT, a Hydrogenotrophic Methanogen Isolated from a Minerotrophic Fen Peatland.</title>
        <authorList>
            <person name="Cadillo-Quiroz H."/>
            <person name="Browne P."/>
            <person name="Kyrpides N."/>
            <person name="Woyke T."/>
            <person name="Goodwin L."/>
            <person name="Detter C."/>
            <person name="Yavitt J.B."/>
            <person name="Zinder S.H."/>
        </authorList>
    </citation>
    <scope>NUCLEOTIDE SEQUENCE [LARGE SCALE GENOMIC DNA]</scope>
    <source>
        <strain evidence="8">ATCC BAA-1556 / DSM 19958 / E1-9c</strain>
    </source>
</reference>
<dbReference type="EMBL" id="CP001338">
    <property type="protein sequence ID" value="ACL17019.1"/>
    <property type="molecule type" value="Genomic_DNA"/>
</dbReference>
<evidence type="ECO:0000256" key="6">
    <source>
        <dbReference type="SAM" id="Phobius"/>
    </source>
</evidence>
<keyword evidence="8" id="KW-1185">Reference proteome</keyword>
<dbReference type="GeneID" id="7271275"/>
<evidence type="ECO:0000256" key="4">
    <source>
        <dbReference type="ARBA" id="ARBA00022989"/>
    </source>
</evidence>
<evidence type="ECO:0000256" key="3">
    <source>
        <dbReference type="ARBA" id="ARBA00022692"/>
    </source>
</evidence>
<sequence length="352" mass="39429">MERSQIKWVWISIAFSLLVLVGVMITTYDKNTLNYLLHFNPYYLLLAIGLRTSSLVFWALRIQKMAKSLGYKIPFFYSLNLVMANLLAGAITPGQAGGEPVRVHELYRADVKVGDATAIVIMERVLDGVVLTLMGIIAMLTLGGIWQSLSIEVIIAMMVAWTFMIGIVILLIFAARKPERAKKLILRVLSWAERKTPVERLKKSIVFANQEIDNFFAALNFFTSRGRRGLFEGTVFTILFWSSEFFVASLLLVALGQHPFIAESFLFQLIIAVVMMVPLTPGSSGIAELSATSLYVLIIPSSIVGVFVLLWRALLYYFNIIVGLVASLIIVRREMKRTGSDKSMTSIEEQTK</sequence>
<protein>
    <recommendedName>
        <fullName evidence="9">Lysylphosphatidylglycerol synthetase/UPF0104</fullName>
    </recommendedName>
</protein>
<dbReference type="NCBIfam" id="TIGR00374">
    <property type="entry name" value="flippase-like domain"/>
    <property type="match status" value="1"/>
</dbReference>
<dbReference type="Proteomes" id="UP000002457">
    <property type="component" value="Chromosome"/>
</dbReference>
<dbReference type="KEGG" id="mpl:Mpal_1712"/>
<dbReference type="AlphaFoldDB" id="B8GJH8"/>
<dbReference type="RefSeq" id="WP_012618338.1">
    <property type="nucleotide sequence ID" value="NC_011832.1"/>
</dbReference>
<evidence type="ECO:0000256" key="5">
    <source>
        <dbReference type="ARBA" id="ARBA00023136"/>
    </source>
</evidence>
<evidence type="ECO:0000256" key="2">
    <source>
        <dbReference type="ARBA" id="ARBA00022475"/>
    </source>
</evidence>
<accession>B8GJH8</accession>
<keyword evidence="5 6" id="KW-0472">Membrane</keyword>
<feature type="transmembrane region" description="Helical" evidence="6">
    <location>
        <begin position="7"/>
        <end position="28"/>
    </location>
</feature>
<feature type="transmembrane region" description="Helical" evidence="6">
    <location>
        <begin position="260"/>
        <end position="279"/>
    </location>
</feature>
<evidence type="ECO:0008006" key="9">
    <source>
        <dbReference type="Google" id="ProtNLM"/>
    </source>
</evidence>
<feature type="transmembrane region" description="Helical" evidence="6">
    <location>
        <begin position="40"/>
        <end position="60"/>
    </location>
</feature>
<keyword evidence="4 6" id="KW-1133">Transmembrane helix</keyword>
<keyword evidence="3 6" id="KW-0812">Transmembrane</keyword>
<dbReference type="OrthoDB" id="15513at2157"/>
<dbReference type="GO" id="GO:0005886">
    <property type="term" value="C:plasma membrane"/>
    <property type="evidence" value="ECO:0007669"/>
    <property type="project" value="UniProtKB-SubCell"/>
</dbReference>